<keyword evidence="2" id="KW-1185">Reference proteome</keyword>
<dbReference type="Proteomes" id="UP000008065">
    <property type="component" value="Unassembled WGS sequence"/>
</dbReference>
<protein>
    <submittedName>
        <fullName evidence="1">Uncharacterized protein</fullName>
    </submittedName>
</protein>
<organism evidence="1 2">
    <name type="scientific">Neurospora tetrasperma (strain FGSC 2508 / ATCC MYA-4615 / P0657)</name>
    <dbReference type="NCBI Taxonomy" id="510951"/>
    <lineage>
        <taxon>Eukaryota</taxon>
        <taxon>Fungi</taxon>
        <taxon>Dikarya</taxon>
        <taxon>Ascomycota</taxon>
        <taxon>Pezizomycotina</taxon>
        <taxon>Sordariomycetes</taxon>
        <taxon>Sordariomycetidae</taxon>
        <taxon>Sordariales</taxon>
        <taxon>Sordariaceae</taxon>
        <taxon>Neurospora</taxon>
    </lineage>
</organism>
<dbReference type="EMBL" id="GL891304">
    <property type="protein sequence ID" value="EGO58454.1"/>
    <property type="molecule type" value="Genomic_DNA"/>
</dbReference>
<accession>F8MLN5</accession>
<proteinExistence type="predicted"/>
<gene>
    <name evidence="1" type="ORF">NEUTE1DRAFT_138181</name>
</gene>
<dbReference type="KEGG" id="nte:NEUTE1DRAFT138181"/>
<name>F8MLN5_NEUT8</name>
<evidence type="ECO:0000313" key="1">
    <source>
        <dbReference type="EMBL" id="EGO58454.1"/>
    </source>
</evidence>
<dbReference type="GeneID" id="20826035"/>
<sequence length="67" mass="7165">MDAESTSDGALHACYYLPGFNVGLSSFPAFGKKGQPQVDPGKFDKAWFLPHIPSQGGLQGDTSIHEL</sequence>
<dbReference type="HOGENOM" id="CLU_2813021_0_0_1"/>
<dbReference type="AlphaFoldDB" id="F8MLN5"/>
<evidence type="ECO:0000313" key="2">
    <source>
        <dbReference type="Proteomes" id="UP000008065"/>
    </source>
</evidence>
<dbReference type="RefSeq" id="XP_009851480.1">
    <property type="nucleotide sequence ID" value="XM_009853178.1"/>
</dbReference>
<dbReference type="VEuPathDB" id="FungiDB:NEUTE1DRAFT_138181"/>
<reference evidence="2" key="1">
    <citation type="journal article" date="2011" name="Genetics">
        <title>Massive changes in genome architecture accompany the transition to self-fertility in the filamentous fungus Neurospora tetrasperma.</title>
        <authorList>
            <person name="Ellison C.E."/>
            <person name="Stajich J.E."/>
            <person name="Jacobson D.J."/>
            <person name="Natvig D.O."/>
            <person name="Lapidus A."/>
            <person name="Foster B."/>
            <person name="Aerts A."/>
            <person name="Riley R."/>
            <person name="Lindquist E.A."/>
            <person name="Grigoriev I.V."/>
            <person name="Taylor J.W."/>
        </authorList>
    </citation>
    <scope>NUCLEOTIDE SEQUENCE [LARGE SCALE GENOMIC DNA]</scope>
    <source>
        <strain evidence="2">FGSC 2508 / P0657</strain>
    </source>
</reference>